<evidence type="ECO:0000313" key="4">
    <source>
        <dbReference type="Proteomes" id="UP000664882"/>
    </source>
</evidence>
<organism evidence="3 4">
    <name type="scientific">Oceanisphaera pacifica</name>
    <dbReference type="NCBI Taxonomy" id="2818389"/>
    <lineage>
        <taxon>Bacteria</taxon>
        <taxon>Pseudomonadati</taxon>
        <taxon>Pseudomonadota</taxon>
        <taxon>Gammaproteobacteria</taxon>
        <taxon>Aeromonadales</taxon>
        <taxon>Aeromonadaceae</taxon>
        <taxon>Oceanisphaera</taxon>
    </lineage>
</organism>
<evidence type="ECO:0000256" key="2">
    <source>
        <dbReference type="SAM" id="Phobius"/>
    </source>
</evidence>
<gene>
    <name evidence="3" type="ORF">J3U76_03740</name>
</gene>
<keyword evidence="2" id="KW-0812">Transmembrane</keyword>
<feature type="coiled-coil region" evidence="1">
    <location>
        <begin position="43"/>
        <end position="110"/>
    </location>
</feature>
<keyword evidence="2" id="KW-0472">Membrane</keyword>
<protein>
    <submittedName>
        <fullName evidence="3">MSHA biogenesis protein MshJ</fullName>
    </submittedName>
</protein>
<evidence type="ECO:0000313" key="3">
    <source>
        <dbReference type="EMBL" id="MBO1518758.1"/>
    </source>
</evidence>
<keyword evidence="1" id="KW-0175">Coiled coil</keyword>
<dbReference type="Proteomes" id="UP000664882">
    <property type="component" value="Unassembled WGS sequence"/>
</dbReference>
<evidence type="ECO:0000256" key="1">
    <source>
        <dbReference type="SAM" id="Coils"/>
    </source>
</evidence>
<comment type="caution">
    <text evidence="3">The sequence shown here is derived from an EMBL/GenBank/DDBJ whole genome shotgun (WGS) entry which is preliminary data.</text>
</comment>
<proteinExistence type="predicted"/>
<reference evidence="3 4" key="1">
    <citation type="submission" date="2021-03" db="EMBL/GenBank/DDBJ databases">
        <title>Oceanisphaera sp. nov., isolated from the intestine.</title>
        <authorList>
            <person name="Zhao L.-H."/>
            <person name="Shi L.-F."/>
        </authorList>
    </citation>
    <scope>NUCLEOTIDE SEQUENCE [LARGE SCALE GENOMIC DNA]</scope>
    <source>
        <strain evidence="3 4">DM8</strain>
    </source>
</reference>
<keyword evidence="4" id="KW-1185">Reference proteome</keyword>
<feature type="transmembrane region" description="Helical" evidence="2">
    <location>
        <begin position="24"/>
        <end position="42"/>
    </location>
</feature>
<sequence length="228" mass="25882">MSGVKQQIADLQSRFIGLSQRERWLVLGASWALLAWVGLLIYESSLQASIEQQEQAQQSLERQINEQTQLSAELELAIAKLSNNGQEQQLARLNQRLSRLNENVDERMRTLVEPDQMSSLLLTMLEKSDGLTLLELGNQPPELLNANAMAEAANSSNTASYSQALYRHNLSLQLSGSYMALLDYVQQLEQLSGRIFWQGLEFEVEEYPQAIIRLNFFTISQHKELLRG</sequence>
<name>A0ABS3NDT6_9GAMM</name>
<dbReference type="EMBL" id="JAGDFX010000003">
    <property type="protein sequence ID" value="MBO1518758.1"/>
    <property type="molecule type" value="Genomic_DNA"/>
</dbReference>
<dbReference type="RefSeq" id="WP_208004488.1">
    <property type="nucleotide sequence ID" value="NZ_JAGDFX010000003.1"/>
</dbReference>
<accession>A0ABS3NDT6</accession>
<keyword evidence="2" id="KW-1133">Transmembrane helix</keyword>